<dbReference type="InterPro" id="IPR036890">
    <property type="entry name" value="HATPase_C_sf"/>
</dbReference>
<feature type="non-terminal residue" evidence="1">
    <location>
        <position position="135"/>
    </location>
</feature>
<proteinExistence type="predicted"/>
<gene>
    <name evidence="1" type="ORF">METZ01_LOCUS492972</name>
</gene>
<evidence type="ECO:0000313" key="1">
    <source>
        <dbReference type="EMBL" id="SVE40118.1"/>
    </source>
</evidence>
<dbReference type="Gene3D" id="3.30.565.10">
    <property type="entry name" value="Histidine kinase-like ATPase, C-terminal domain"/>
    <property type="match status" value="1"/>
</dbReference>
<dbReference type="NCBIfam" id="NF047352">
    <property type="entry name" value="P_loop_sacsin"/>
    <property type="match status" value="1"/>
</dbReference>
<reference evidence="1" key="1">
    <citation type="submission" date="2018-05" db="EMBL/GenBank/DDBJ databases">
        <authorList>
            <person name="Lanie J.A."/>
            <person name="Ng W.-L."/>
            <person name="Kazmierczak K.M."/>
            <person name="Andrzejewski T.M."/>
            <person name="Davidsen T.M."/>
            <person name="Wayne K.J."/>
            <person name="Tettelin H."/>
            <person name="Glass J.I."/>
            <person name="Rusch D."/>
            <person name="Podicherti R."/>
            <person name="Tsui H.-C.T."/>
            <person name="Winkler M.E."/>
        </authorList>
    </citation>
    <scope>NUCLEOTIDE SEQUENCE</scope>
</reference>
<sequence length="135" mass="14920">MADNDSSEFITEGELDVDIEGTVLDIMRAGEGSSEDPGLRPLRELIQNADDVRSDRVAIRIDSKQLTFWNDGKTLTKDTNEMYGGTFVAIRRIQGRSRKGDKETSGNFGSGFRSCHMFADEAEILGRVRTPSGES</sequence>
<protein>
    <recommendedName>
        <fullName evidence="2">Histidine kinase/HSP90-like ATPase domain-containing protein</fullName>
    </recommendedName>
</protein>
<evidence type="ECO:0008006" key="2">
    <source>
        <dbReference type="Google" id="ProtNLM"/>
    </source>
</evidence>
<name>A0A383D8D2_9ZZZZ</name>
<dbReference type="AlphaFoldDB" id="A0A383D8D2"/>
<organism evidence="1">
    <name type="scientific">marine metagenome</name>
    <dbReference type="NCBI Taxonomy" id="408172"/>
    <lineage>
        <taxon>unclassified sequences</taxon>
        <taxon>metagenomes</taxon>
        <taxon>ecological metagenomes</taxon>
    </lineage>
</organism>
<dbReference type="EMBL" id="UINC01214753">
    <property type="protein sequence ID" value="SVE40118.1"/>
    <property type="molecule type" value="Genomic_DNA"/>
</dbReference>
<dbReference type="SUPFAM" id="SSF55874">
    <property type="entry name" value="ATPase domain of HSP90 chaperone/DNA topoisomerase II/histidine kinase"/>
    <property type="match status" value="1"/>
</dbReference>
<accession>A0A383D8D2</accession>